<keyword evidence="1" id="KW-1133">Transmembrane helix</keyword>
<accession>Q65UA2</accession>
<feature type="transmembrane region" description="Helical" evidence="1">
    <location>
        <begin position="6"/>
        <end position="29"/>
    </location>
</feature>
<dbReference type="KEGG" id="msu:MS0851"/>
<evidence type="ECO:0000256" key="1">
    <source>
        <dbReference type="SAM" id="Phobius"/>
    </source>
</evidence>
<name>Q65UA2_MANSM</name>
<organism evidence="2 3">
    <name type="scientific">Mannheimia succiniciproducens (strain KCTC 0769BP / MBEL55E)</name>
    <dbReference type="NCBI Taxonomy" id="221988"/>
    <lineage>
        <taxon>Bacteria</taxon>
        <taxon>Pseudomonadati</taxon>
        <taxon>Pseudomonadota</taxon>
        <taxon>Gammaproteobacteria</taxon>
        <taxon>Pasteurellales</taxon>
        <taxon>Pasteurellaceae</taxon>
        <taxon>Basfia</taxon>
    </lineage>
</organism>
<dbReference type="EMBL" id="AE016827">
    <property type="protein sequence ID" value="AAU37458.1"/>
    <property type="molecule type" value="Genomic_DNA"/>
</dbReference>
<keyword evidence="1" id="KW-0812">Transmembrane</keyword>
<dbReference type="AlphaFoldDB" id="Q65UA2"/>
<dbReference type="Proteomes" id="UP000000607">
    <property type="component" value="Chromosome"/>
</dbReference>
<dbReference type="STRING" id="221988.MS0851"/>
<sequence length="52" mass="6137">MSDYRVEYVIAKFIAIANYVNMLFGRCLYAKKIIFRFLIFARHRMGSILCGL</sequence>
<proteinExistence type="predicted"/>
<keyword evidence="3" id="KW-1185">Reference proteome</keyword>
<gene>
    <name evidence="2" type="ordered locus">MS0851</name>
</gene>
<dbReference type="HOGENOM" id="CLU_3081540_0_0_6"/>
<reference evidence="2 3" key="1">
    <citation type="journal article" date="2004" name="Nat. Biotechnol.">
        <title>The genome sequence of the capnophilic rumen bacterium Mannheimia succiniciproducens.</title>
        <authorList>
            <person name="Hong S.H."/>
            <person name="Kim J.S."/>
            <person name="Lee S.Y."/>
            <person name="In Y.H."/>
            <person name="Choi S.S."/>
            <person name="Rih J.-K."/>
            <person name="Kim C.H."/>
            <person name="Jeong H."/>
            <person name="Hur C.G."/>
            <person name="Kim J.J."/>
        </authorList>
    </citation>
    <scope>NUCLEOTIDE SEQUENCE [LARGE SCALE GENOMIC DNA]</scope>
    <source>
        <strain evidence="3">KCTC 0769BP / MBEL55E</strain>
    </source>
</reference>
<evidence type="ECO:0000313" key="3">
    <source>
        <dbReference type="Proteomes" id="UP000000607"/>
    </source>
</evidence>
<protein>
    <submittedName>
        <fullName evidence="2">Uncharacterized protein</fullName>
    </submittedName>
</protein>
<keyword evidence="1" id="KW-0472">Membrane</keyword>
<evidence type="ECO:0000313" key="2">
    <source>
        <dbReference type="EMBL" id="AAU37458.1"/>
    </source>
</evidence>